<dbReference type="KEGG" id="dpx:DAPPUDRAFT_225719"/>
<protein>
    <submittedName>
        <fullName evidence="2">Uncharacterized protein</fullName>
    </submittedName>
</protein>
<dbReference type="HOGENOM" id="CLU_544303_0_0_1"/>
<evidence type="ECO:0000313" key="3">
    <source>
        <dbReference type="Proteomes" id="UP000000305"/>
    </source>
</evidence>
<sequence length="501" mass="56876">MDQVTVKGQHDFSRSRSGRLLIPRLKTWTGEKVTVSNQGHVEVTEGKPDFTSTFKSERAFLRMEPSFNLSQVSVRSPEMKQRKMAKSFSEYDSAKQLHPINLKGGQPKGVTTDKCKTFCQVLNSLSIIVKPGKILERNNADRNKTPTKRNSMRISEKCNLLSTVPSFKTMPPTTKGNQRKKVLVTKTKTPSPRKTLRKQRSQRNEDEFEIDIFGPEFQPVVVMVRLLPEQILSLTEKKCEKLAETPKKKSADPKRKKHPDIKRNARQQAKLNQENTDLCCRLSNQRQPRTVKETQQLLSFLNRSKDCEVFEDEAASTAAFFQNSPSRTAKKLLSEAAELLNDDFECNDNLSMRTLSERESSPMSSAVSPIGSLHEIDAEISGREDSLMRGSPILENASEFRRAKLLHRTIKGRAKLLKKAQKNNHCQEDFSSDLVIGTSTPSSSQLLKPRMIRALEKDLKEKATSSRERWDFSTYYRGNLLHVSINSDSDESSTVDPLDEN</sequence>
<evidence type="ECO:0000256" key="1">
    <source>
        <dbReference type="SAM" id="MobiDB-lite"/>
    </source>
</evidence>
<dbReference type="AlphaFoldDB" id="E9GTE5"/>
<reference evidence="2 3" key="1">
    <citation type="journal article" date="2011" name="Science">
        <title>The ecoresponsive genome of Daphnia pulex.</title>
        <authorList>
            <person name="Colbourne J.K."/>
            <person name="Pfrender M.E."/>
            <person name="Gilbert D."/>
            <person name="Thomas W.K."/>
            <person name="Tucker A."/>
            <person name="Oakley T.H."/>
            <person name="Tokishita S."/>
            <person name="Aerts A."/>
            <person name="Arnold G.J."/>
            <person name="Basu M.K."/>
            <person name="Bauer D.J."/>
            <person name="Caceres C.E."/>
            <person name="Carmel L."/>
            <person name="Casola C."/>
            <person name="Choi J.H."/>
            <person name="Detter J.C."/>
            <person name="Dong Q."/>
            <person name="Dusheyko S."/>
            <person name="Eads B.D."/>
            <person name="Frohlich T."/>
            <person name="Geiler-Samerotte K.A."/>
            <person name="Gerlach D."/>
            <person name="Hatcher P."/>
            <person name="Jogdeo S."/>
            <person name="Krijgsveld J."/>
            <person name="Kriventseva E.V."/>
            <person name="Kultz D."/>
            <person name="Laforsch C."/>
            <person name="Lindquist E."/>
            <person name="Lopez J."/>
            <person name="Manak J.R."/>
            <person name="Muller J."/>
            <person name="Pangilinan J."/>
            <person name="Patwardhan R.P."/>
            <person name="Pitluck S."/>
            <person name="Pritham E.J."/>
            <person name="Rechtsteiner A."/>
            <person name="Rho M."/>
            <person name="Rogozin I.B."/>
            <person name="Sakarya O."/>
            <person name="Salamov A."/>
            <person name="Schaack S."/>
            <person name="Shapiro H."/>
            <person name="Shiga Y."/>
            <person name="Skalitzky C."/>
            <person name="Smith Z."/>
            <person name="Souvorov A."/>
            <person name="Sung W."/>
            <person name="Tang Z."/>
            <person name="Tsuchiya D."/>
            <person name="Tu H."/>
            <person name="Vos H."/>
            <person name="Wang M."/>
            <person name="Wolf Y.I."/>
            <person name="Yamagata H."/>
            <person name="Yamada T."/>
            <person name="Ye Y."/>
            <person name="Shaw J.R."/>
            <person name="Andrews J."/>
            <person name="Crease T.J."/>
            <person name="Tang H."/>
            <person name="Lucas S.M."/>
            <person name="Robertson H.M."/>
            <person name="Bork P."/>
            <person name="Koonin E.V."/>
            <person name="Zdobnov E.M."/>
            <person name="Grigoriev I.V."/>
            <person name="Lynch M."/>
            <person name="Boore J.L."/>
        </authorList>
    </citation>
    <scope>NUCLEOTIDE SEQUENCE [LARGE SCALE GENOMIC DNA]</scope>
</reference>
<feature type="compositionally biased region" description="Basic and acidic residues" evidence="1">
    <location>
        <begin position="242"/>
        <end position="253"/>
    </location>
</feature>
<organism evidence="2 3">
    <name type="scientific">Daphnia pulex</name>
    <name type="common">Water flea</name>
    <dbReference type="NCBI Taxonomy" id="6669"/>
    <lineage>
        <taxon>Eukaryota</taxon>
        <taxon>Metazoa</taxon>
        <taxon>Ecdysozoa</taxon>
        <taxon>Arthropoda</taxon>
        <taxon>Crustacea</taxon>
        <taxon>Branchiopoda</taxon>
        <taxon>Diplostraca</taxon>
        <taxon>Cladocera</taxon>
        <taxon>Anomopoda</taxon>
        <taxon>Daphniidae</taxon>
        <taxon>Daphnia</taxon>
    </lineage>
</organism>
<keyword evidence="3" id="KW-1185">Reference proteome</keyword>
<proteinExistence type="predicted"/>
<accession>E9GTE5</accession>
<dbReference type="InParanoid" id="E9GTE5"/>
<evidence type="ECO:0000313" key="2">
    <source>
        <dbReference type="EMBL" id="EFX77374.1"/>
    </source>
</evidence>
<gene>
    <name evidence="2" type="ORF">DAPPUDRAFT_225719</name>
</gene>
<feature type="region of interest" description="Disordered" evidence="1">
    <location>
        <begin position="242"/>
        <end position="276"/>
    </location>
</feature>
<dbReference type="Proteomes" id="UP000000305">
    <property type="component" value="Unassembled WGS sequence"/>
</dbReference>
<dbReference type="EMBL" id="GL732563">
    <property type="protein sequence ID" value="EFX77374.1"/>
    <property type="molecule type" value="Genomic_DNA"/>
</dbReference>
<feature type="compositionally biased region" description="Polar residues" evidence="1">
    <location>
        <begin position="266"/>
        <end position="276"/>
    </location>
</feature>
<dbReference type="OrthoDB" id="6343016at2759"/>
<name>E9GTE5_DAPPU</name>